<accession>A0AAE0XH32</accession>
<name>A0AAE0XH32_9PEZI</name>
<dbReference type="Pfam" id="PF00172">
    <property type="entry name" value="Zn_clus"/>
    <property type="match status" value="1"/>
</dbReference>
<feature type="compositionally biased region" description="Low complexity" evidence="3">
    <location>
        <begin position="32"/>
        <end position="62"/>
    </location>
</feature>
<feature type="domain" description="Zn(2)-C6 fungal-type" evidence="4">
    <location>
        <begin position="142"/>
        <end position="170"/>
    </location>
</feature>
<feature type="compositionally biased region" description="Low complexity" evidence="3">
    <location>
        <begin position="127"/>
        <end position="139"/>
    </location>
</feature>
<dbReference type="EMBL" id="JAULSO010000001">
    <property type="protein sequence ID" value="KAK3693105.1"/>
    <property type="molecule type" value="Genomic_DNA"/>
</dbReference>
<feature type="compositionally biased region" description="Basic and acidic residues" evidence="3">
    <location>
        <begin position="16"/>
        <end position="31"/>
    </location>
</feature>
<dbReference type="PANTHER" id="PTHR46910:SF25">
    <property type="entry name" value="ABC-TRANSPORTER-REGULATING TRANSCRIPTION FACTOR"/>
    <property type="match status" value="1"/>
</dbReference>
<feature type="compositionally biased region" description="Polar residues" evidence="3">
    <location>
        <begin position="68"/>
        <end position="80"/>
    </location>
</feature>
<reference evidence="5" key="2">
    <citation type="submission" date="2023-06" db="EMBL/GenBank/DDBJ databases">
        <authorList>
            <consortium name="Lawrence Berkeley National Laboratory"/>
            <person name="Haridas S."/>
            <person name="Hensen N."/>
            <person name="Bonometti L."/>
            <person name="Westerberg I."/>
            <person name="Brannstrom I.O."/>
            <person name="Guillou S."/>
            <person name="Cros-Aarteil S."/>
            <person name="Calhoun S."/>
            <person name="Kuo A."/>
            <person name="Mondo S."/>
            <person name="Pangilinan J."/>
            <person name="Riley R."/>
            <person name="Labutti K."/>
            <person name="Andreopoulos B."/>
            <person name="Lipzen A."/>
            <person name="Chen C."/>
            <person name="Yanf M."/>
            <person name="Daum C."/>
            <person name="Ng V."/>
            <person name="Clum A."/>
            <person name="Steindorff A."/>
            <person name="Ohm R."/>
            <person name="Martin F."/>
            <person name="Silar P."/>
            <person name="Natvig D."/>
            <person name="Lalanne C."/>
            <person name="Gautier V."/>
            <person name="Ament-Velasquez S.L."/>
            <person name="Kruys A."/>
            <person name="Hutchinson M.I."/>
            <person name="Powell A.J."/>
            <person name="Barry K."/>
            <person name="Miller A.N."/>
            <person name="Grigoriev I.V."/>
            <person name="Debuchy R."/>
            <person name="Gladieux P."/>
            <person name="Thoren M.H."/>
            <person name="Johannesson H."/>
        </authorList>
    </citation>
    <scope>NUCLEOTIDE SEQUENCE</scope>
    <source>
        <strain evidence="5">CBS 314.62</strain>
    </source>
</reference>
<proteinExistence type="predicted"/>
<feature type="compositionally biased region" description="Low complexity" evidence="3">
    <location>
        <begin position="228"/>
        <end position="247"/>
    </location>
</feature>
<dbReference type="PROSITE" id="PS00463">
    <property type="entry name" value="ZN2_CY6_FUNGAL_1"/>
    <property type="match status" value="1"/>
</dbReference>
<dbReference type="InterPro" id="IPR007219">
    <property type="entry name" value="XnlR_reg_dom"/>
</dbReference>
<evidence type="ECO:0000313" key="6">
    <source>
        <dbReference type="Proteomes" id="UP001270362"/>
    </source>
</evidence>
<dbReference type="PROSITE" id="PS50048">
    <property type="entry name" value="ZN2_CY6_FUNGAL_2"/>
    <property type="match status" value="1"/>
</dbReference>
<feature type="compositionally biased region" description="Gly residues" evidence="3">
    <location>
        <begin position="87"/>
        <end position="99"/>
    </location>
</feature>
<dbReference type="InterPro" id="IPR036864">
    <property type="entry name" value="Zn2-C6_fun-type_DNA-bd_sf"/>
</dbReference>
<evidence type="ECO:0000256" key="3">
    <source>
        <dbReference type="SAM" id="MobiDB-lite"/>
    </source>
</evidence>
<keyword evidence="2" id="KW-0539">Nucleus</keyword>
<evidence type="ECO:0000256" key="2">
    <source>
        <dbReference type="ARBA" id="ARBA00023242"/>
    </source>
</evidence>
<evidence type="ECO:0000259" key="4">
    <source>
        <dbReference type="PROSITE" id="PS50048"/>
    </source>
</evidence>
<dbReference type="GO" id="GO:0003677">
    <property type="term" value="F:DNA binding"/>
    <property type="evidence" value="ECO:0007669"/>
    <property type="project" value="InterPro"/>
</dbReference>
<keyword evidence="6" id="KW-1185">Reference proteome</keyword>
<dbReference type="Gene3D" id="4.10.240.10">
    <property type="entry name" value="Zn(2)-C6 fungal-type DNA-binding domain"/>
    <property type="match status" value="1"/>
</dbReference>
<dbReference type="InterPro" id="IPR050987">
    <property type="entry name" value="AtrR-like"/>
</dbReference>
<evidence type="ECO:0000313" key="5">
    <source>
        <dbReference type="EMBL" id="KAK3693105.1"/>
    </source>
</evidence>
<dbReference type="InterPro" id="IPR001138">
    <property type="entry name" value="Zn2Cys6_DnaBD"/>
</dbReference>
<feature type="region of interest" description="Disordered" evidence="3">
    <location>
        <begin position="214"/>
        <end position="276"/>
    </location>
</feature>
<protein>
    <recommendedName>
        <fullName evidence="4">Zn(2)-C6 fungal-type domain-containing protein</fullName>
    </recommendedName>
</protein>
<dbReference type="GO" id="GO:0000981">
    <property type="term" value="F:DNA-binding transcription factor activity, RNA polymerase II-specific"/>
    <property type="evidence" value="ECO:0007669"/>
    <property type="project" value="InterPro"/>
</dbReference>
<comment type="caution">
    <text evidence="5">The sequence shown here is derived from an EMBL/GenBank/DDBJ whole genome shotgun (WGS) entry which is preliminary data.</text>
</comment>
<dbReference type="SMART" id="SM00066">
    <property type="entry name" value="GAL4"/>
    <property type="match status" value="1"/>
</dbReference>
<evidence type="ECO:0000256" key="1">
    <source>
        <dbReference type="ARBA" id="ARBA00022723"/>
    </source>
</evidence>
<dbReference type="GO" id="GO:0008270">
    <property type="term" value="F:zinc ion binding"/>
    <property type="evidence" value="ECO:0007669"/>
    <property type="project" value="InterPro"/>
</dbReference>
<dbReference type="SUPFAM" id="SSF57701">
    <property type="entry name" value="Zn2/Cys6 DNA-binding domain"/>
    <property type="match status" value="1"/>
</dbReference>
<keyword evidence="1" id="KW-0479">Metal-binding</keyword>
<sequence length="1048" mass="113730">MAKSRRGPVSPFTAGGDRDRDGDRDGDHDAGGDSSDSNNNQDDIAPRASSNSLSNSRQNSRQGRSKPGSISISLGESAPTNNNGTSNGNGNGNGNGIGVSNGSRDPDGRESRKRPRLGQDDTQPMGSNPMSSSNNSNLSSAACDQCRLRKIRCDRQQPECSNCSKAGIACNQTRNFKRVNHTKQLRDDFSNLLYRLDDIHDTLGTLTKLTKQFSDRSNQAPYPPSTQSRAGFGSHFGSGSRSGSTSSPKDDGDHPDSFPTPVSDQRPGSRPKSLTGLCASDNWPSLVLPSSMSQLELGSRLDGPISSPLDHLVPDRVELENGGERTYKYPAAMTLLKSLSKKLAGSYLTSDLEVNANGDGAGSDHATATTRAMILGQLQTCPFQGKCLSPDISSDHRPIVAPPQMIARLFVDGFLRNINSRIPIFEEQGLRNALDLYYSGASHAPSSLASTPPSALPVGEHESDNPWAIIFNNIALLELGLETHVTSWQGSLAGSSSMTSLLTEDLTSSFLRNCDRALADLTAYSRPCLLHVQALLTLALAAQEFYGNVLFEKVLQTACRVSRLLGLHISKGHEGTAGDTKERERVFRVLYGMDKQRVFLTGDPCDLYHFDSDLELWKTQTDEAEFPNKRLISAFDDMMVVWEEIYLKLYSVRAIAAGPAYLSSQVSSLMQLLTKWNQHHPGIMDPSLANPSFPDNMGGPGTNHSLGGYDADDVITAQFELRYCYHVTHVLILRSDHKKDERGQMQLRRHARTCLQLIVEMGNMLGDGNLPVPSRIAKARLAALSRVLGTYPMVAIMELISYRLDECIPGRPTSQHSSSQSVQGEMQDIEADIDLLLTIPRFLQGLQHADRPNTYINRLRLGLGWAVQVLDETRKCWRMGPRTRDGSVILSSAGSMMDGSTAVSSNGTGSNPVFGGAVDSTGEHSPLILRQHHPSPPQQQQQQHQMRMHSTGSLEMMDMDGGIPSSTQPHMSAIPGFPIGSSELGGGNSGSGIYDYAKGWPTVPFLDDLEGGGTAARAATGQGACGFHGLGFWQDFFTQDEALNLNHE</sequence>
<dbReference type="Proteomes" id="UP001270362">
    <property type="component" value="Unassembled WGS sequence"/>
</dbReference>
<gene>
    <name evidence="5" type="ORF">B0T22DRAFT_475948</name>
</gene>
<dbReference type="CDD" id="cd00067">
    <property type="entry name" value="GAL4"/>
    <property type="match status" value="1"/>
</dbReference>
<feature type="region of interest" description="Disordered" evidence="3">
    <location>
        <begin position="1"/>
        <end position="139"/>
    </location>
</feature>
<dbReference type="PANTHER" id="PTHR46910">
    <property type="entry name" value="TRANSCRIPTION FACTOR PDR1"/>
    <property type="match status" value="1"/>
</dbReference>
<reference evidence="5" key="1">
    <citation type="journal article" date="2023" name="Mol. Phylogenet. Evol.">
        <title>Genome-scale phylogeny and comparative genomics of the fungal order Sordariales.</title>
        <authorList>
            <person name="Hensen N."/>
            <person name="Bonometti L."/>
            <person name="Westerberg I."/>
            <person name="Brannstrom I.O."/>
            <person name="Guillou S."/>
            <person name="Cros-Aarteil S."/>
            <person name="Calhoun S."/>
            <person name="Haridas S."/>
            <person name="Kuo A."/>
            <person name="Mondo S."/>
            <person name="Pangilinan J."/>
            <person name="Riley R."/>
            <person name="LaButti K."/>
            <person name="Andreopoulos B."/>
            <person name="Lipzen A."/>
            <person name="Chen C."/>
            <person name="Yan M."/>
            <person name="Daum C."/>
            <person name="Ng V."/>
            <person name="Clum A."/>
            <person name="Steindorff A."/>
            <person name="Ohm R.A."/>
            <person name="Martin F."/>
            <person name="Silar P."/>
            <person name="Natvig D.O."/>
            <person name="Lalanne C."/>
            <person name="Gautier V."/>
            <person name="Ament-Velasquez S.L."/>
            <person name="Kruys A."/>
            <person name="Hutchinson M.I."/>
            <person name="Powell A.J."/>
            <person name="Barry K."/>
            <person name="Miller A.N."/>
            <person name="Grigoriev I.V."/>
            <person name="Debuchy R."/>
            <person name="Gladieux P."/>
            <person name="Hiltunen Thoren M."/>
            <person name="Johannesson H."/>
        </authorList>
    </citation>
    <scope>NUCLEOTIDE SEQUENCE</scope>
    <source>
        <strain evidence="5">CBS 314.62</strain>
    </source>
</reference>
<dbReference type="AlphaFoldDB" id="A0AAE0XH32"/>
<dbReference type="CDD" id="cd12148">
    <property type="entry name" value="fungal_TF_MHR"/>
    <property type="match status" value="1"/>
</dbReference>
<dbReference type="Pfam" id="PF04082">
    <property type="entry name" value="Fungal_trans"/>
    <property type="match status" value="1"/>
</dbReference>
<dbReference type="GO" id="GO:0006351">
    <property type="term" value="P:DNA-templated transcription"/>
    <property type="evidence" value="ECO:0007669"/>
    <property type="project" value="InterPro"/>
</dbReference>
<organism evidence="5 6">
    <name type="scientific">Podospora appendiculata</name>
    <dbReference type="NCBI Taxonomy" id="314037"/>
    <lineage>
        <taxon>Eukaryota</taxon>
        <taxon>Fungi</taxon>
        <taxon>Dikarya</taxon>
        <taxon>Ascomycota</taxon>
        <taxon>Pezizomycotina</taxon>
        <taxon>Sordariomycetes</taxon>
        <taxon>Sordariomycetidae</taxon>
        <taxon>Sordariales</taxon>
        <taxon>Podosporaceae</taxon>
        <taxon>Podospora</taxon>
    </lineage>
</organism>